<evidence type="ECO:0000256" key="3">
    <source>
        <dbReference type="ARBA" id="ARBA00022989"/>
    </source>
</evidence>
<organism evidence="8 9">
    <name type="scientific">Myriangium duriaei CBS 260.36</name>
    <dbReference type="NCBI Taxonomy" id="1168546"/>
    <lineage>
        <taxon>Eukaryota</taxon>
        <taxon>Fungi</taxon>
        <taxon>Dikarya</taxon>
        <taxon>Ascomycota</taxon>
        <taxon>Pezizomycotina</taxon>
        <taxon>Dothideomycetes</taxon>
        <taxon>Dothideomycetidae</taxon>
        <taxon>Myriangiales</taxon>
        <taxon>Myriangiaceae</taxon>
        <taxon>Myriangium</taxon>
    </lineage>
</organism>
<feature type="compositionally biased region" description="Polar residues" evidence="5">
    <location>
        <begin position="256"/>
        <end position="277"/>
    </location>
</feature>
<keyword evidence="4 6" id="KW-0472">Membrane</keyword>
<gene>
    <name evidence="8" type="ORF">K461DRAFT_323888</name>
</gene>
<evidence type="ECO:0000256" key="2">
    <source>
        <dbReference type="ARBA" id="ARBA00022692"/>
    </source>
</evidence>
<dbReference type="Proteomes" id="UP000799439">
    <property type="component" value="Unassembled WGS sequence"/>
</dbReference>
<dbReference type="InterPro" id="IPR019402">
    <property type="entry name" value="CWH43_N"/>
</dbReference>
<dbReference type="EMBL" id="ML996091">
    <property type="protein sequence ID" value="KAF2149384.1"/>
    <property type="molecule type" value="Genomic_DNA"/>
</dbReference>
<feature type="transmembrane region" description="Helical" evidence="6">
    <location>
        <begin position="60"/>
        <end position="78"/>
    </location>
</feature>
<evidence type="ECO:0000256" key="4">
    <source>
        <dbReference type="ARBA" id="ARBA00023136"/>
    </source>
</evidence>
<dbReference type="Pfam" id="PF10277">
    <property type="entry name" value="Frag1"/>
    <property type="match status" value="1"/>
</dbReference>
<evidence type="ECO:0000256" key="5">
    <source>
        <dbReference type="SAM" id="MobiDB-lite"/>
    </source>
</evidence>
<protein>
    <recommendedName>
        <fullName evidence="7">CWH43-like N-terminal domain-containing protein</fullName>
    </recommendedName>
</protein>
<feature type="region of interest" description="Disordered" evidence="5">
    <location>
        <begin position="242"/>
        <end position="277"/>
    </location>
</feature>
<feature type="transmembrane region" description="Helical" evidence="6">
    <location>
        <begin position="163"/>
        <end position="187"/>
    </location>
</feature>
<evidence type="ECO:0000256" key="6">
    <source>
        <dbReference type="SAM" id="Phobius"/>
    </source>
</evidence>
<feature type="transmembrane region" description="Helical" evidence="6">
    <location>
        <begin position="132"/>
        <end position="151"/>
    </location>
</feature>
<accession>A0A9P4MGW7</accession>
<feature type="domain" description="CWH43-like N-terminal" evidence="7">
    <location>
        <begin position="7"/>
        <end position="220"/>
    </location>
</feature>
<dbReference type="PANTHER" id="PTHR21324:SF2">
    <property type="entry name" value="EG:22E5.9 PROTEIN"/>
    <property type="match status" value="1"/>
</dbReference>
<evidence type="ECO:0000313" key="9">
    <source>
        <dbReference type="Proteomes" id="UP000799439"/>
    </source>
</evidence>
<keyword evidence="2 6" id="KW-0812">Transmembrane</keyword>
<keyword evidence="9" id="KW-1185">Reference proteome</keyword>
<evidence type="ECO:0000256" key="1">
    <source>
        <dbReference type="ARBA" id="ARBA00004127"/>
    </source>
</evidence>
<feature type="transmembrane region" description="Helical" evidence="6">
    <location>
        <begin position="7"/>
        <end position="29"/>
    </location>
</feature>
<proteinExistence type="predicted"/>
<dbReference type="InterPro" id="IPR050911">
    <property type="entry name" value="DRAM/TMEM150_Autophagy_Mod"/>
</dbReference>
<dbReference type="PANTHER" id="PTHR21324">
    <property type="entry name" value="FASTING-INDUCIBLE INTEGRAL MEMBRANE PROTEIN TM6P1-RELATED"/>
    <property type="match status" value="1"/>
</dbReference>
<evidence type="ECO:0000313" key="8">
    <source>
        <dbReference type="EMBL" id="KAF2149384.1"/>
    </source>
</evidence>
<feature type="transmembrane region" description="Helical" evidence="6">
    <location>
        <begin position="199"/>
        <end position="223"/>
    </location>
</feature>
<dbReference type="GO" id="GO:0005886">
    <property type="term" value="C:plasma membrane"/>
    <property type="evidence" value="ECO:0007669"/>
    <property type="project" value="TreeGrafter"/>
</dbReference>
<dbReference type="OrthoDB" id="10032492at2759"/>
<comment type="caution">
    <text evidence="8">The sequence shown here is derived from an EMBL/GenBank/DDBJ whole genome shotgun (WGS) entry which is preliminary data.</text>
</comment>
<feature type="transmembrane region" description="Helical" evidence="6">
    <location>
        <begin position="98"/>
        <end position="120"/>
    </location>
</feature>
<reference evidence="8" key="1">
    <citation type="journal article" date="2020" name="Stud. Mycol.">
        <title>101 Dothideomycetes genomes: a test case for predicting lifestyles and emergence of pathogens.</title>
        <authorList>
            <person name="Haridas S."/>
            <person name="Albert R."/>
            <person name="Binder M."/>
            <person name="Bloem J."/>
            <person name="Labutti K."/>
            <person name="Salamov A."/>
            <person name="Andreopoulos B."/>
            <person name="Baker S."/>
            <person name="Barry K."/>
            <person name="Bills G."/>
            <person name="Bluhm B."/>
            <person name="Cannon C."/>
            <person name="Castanera R."/>
            <person name="Culley D."/>
            <person name="Daum C."/>
            <person name="Ezra D."/>
            <person name="Gonzalez J."/>
            <person name="Henrissat B."/>
            <person name="Kuo A."/>
            <person name="Liang C."/>
            <person name="Lipzen A."/>
            <person name="Lutzoni F."/>
            <person name="Magnuson J."/>
            <person name="Mondo S."/>
            <person name="Nolan M."/>
            <person name="Ohm R."/>
            <person name="Pangilinan J."/>
            <person name="Park H.-J."/>
            <person name="Ramirez L."/>
            <person name="Alfaro M."/>
            <person name="Sun H."/>
            <person name="Tritt A."/>
            <person name="Yoshinaga Y."/>
            <person name="Zwiers L.-H."/>
            <person name="Turgeon B."/>
            <person name="Goodwin S."/>
            <person name="Spatafora J."/>
            <person name="Crous P."/>
            <person name="Grigoriev I."/>
        </authorList>
    </citation>
    <scope>NUCLEOTIDE SEQUENCE</scope>
    <source>
        <strain evidence="8">CBS 260.36</strain>
    </source>
</reference>
<name>A0A9P4MGW7_9PEZI</name>
<comment type="subcellular location">
    <subcellularLocation>
        <location evidence="1">Endomembrane system</location>
        <topology evidence="1">Multi-pass membrane protein</topology>
    </subcellularLocation>
</comment>
<dbReference type="AlphaFoldDB" id="A0A9P4MGW7"/>
<sequence length="277" mass="31316">MPLGLSYYLFPLISALCWIGTLLGLLIHWEVNGRPHYASMADNQRIAYISDVGAQKLKPLFIAGSSVTIVCFDIVFILENWLRHRGRLAPHTKKSEKICSILACIFSVVGGAGLILLSIFDTLRHPKAHDRLLGVFIVGYVITAIFVCIEYQRLGINQRQYRLLRISFWLKLFWIFLFVALAIVFGVYQRTGNPTRAAIFEWIIAFLYSIFVASFAIDFLPAIRFRSRHNRFAVEAEKGNMNEVPNQLGGPADYTSEGSEGSHQPMSNGRPTPSRNF</sequence>
<dbReference type="GO" id="GO:0012505">
    <property type="term" value="C:endomembrane system"/>
    <property type="evidence" value="ECO:0007669"/>
    <property type="project" value="UniProtKB-SubCell"/>
</dbReference>
<keyword evidence="3 6" id="KW-1133">Transmembrane helix</keyword>
<evidence type="ECO:0000259" key="7">
    <source>
        <dbReference type="Pfam" id="PF10277"/>
    </source>
</evidence>